<evidence type="ECO:0000256" key="2">
    <source>
        <dbReference type="SAM" id="MobiDB-lite"/>
    </source>
</evidence>
<feature type="region of interest" description="Disordered" evidence="2">
    <location>
        <begin position="54"/>
        <end position="98"/>
    </location>
</feature>
<comment type="caution">
    <text evidence="5">The sequence shown here is derived from an EMBL/GenBank/DDBJ whole genome shotgun (WGS) entry which is preliminary data.</text>
</comment>
<evidence type="ECO:0000256" key="1">
    <source>
        <dbReference type="SAM" id="Coils"/>
    </source>
</evidence>
<evidence type="ECO:0000256" key="3">
    <source>
        <dbReference type="SAM" id="Phobius"/>
    </source>
</evidence>
<dbReference type="Proteomes" id="UP000629468">
    <property type="component" value="Unassembled WGS sequence"/>
</dbReference>
<evidence type="ECO:0000313" key="6">
    <source>
        <dbReference type="Proteomes" id="UP000629468"/>
    </source>
</evidence>
<keyword evidence="3" id="KW-0812">Transmembrane</keyword>
<organism evidence="5 6">
    <name type="scientific">Agaricus bisporus var. burnettii</name>
    <dbReference type="NCBI Taxonomy" id="192524"/>
    <lineage>
        <taxon>Eukaryota</taxon>
        <taxon>Fungi</taxon>
        <taxon>Dikarya</taxon>
        <taxon>Basidiomycota</taxon>
        <taxon>Agaricomycotina</taxon>
        <taxon>Agaricomycetes</taxon>
        <taxon>Agaricomycetidae</taxon>
        <taxon>Agaricales</taxon>
        <taxon>Agaricineae</taxon>
        <taxon>Agaricaceae</taxon>
        <taxon>Agaricus</taxon>
    </lineage>
</organism>
<feature type="transmembrane region" description="Helical" evidence="3">
    <location>
        <begin position="631"/>
        <end position="649"/>
    </location>
</feature>
<dbReference type="EMBL" id="JABXXO010000008">
    <property type="protein sequence ID" value="KAF7771846.1"/>
    <property type="molecule type" value="Genomic_DNA"/>
</dbReference>
<dbReference type="AlphaFoldDB" id="A0A8H7F1A7"/>
<feature type="compositionally biased region" description="Acidic residues" evidence="2">
    <location>
        <begin position="85"/>
        <end position="97"/>
    </location>
</feature>
<name>A0A8H7F1A7_AGABI</name>
<protein>
    <submittedName>
        <fullName evidence="5">Uncharacterized protein</fullName>
    </submittedName>
</protein>
<sequence>MTLEIGVPFVRDGELAFIKSPRSSKRVTILPHPSPSSGGKNVFRYSQQILSSRGSFEETGEDTRQDQPWTSPDPSLSSLDPLTSSDEESGVDEDDVEVAARNDMPYSWPRWSKTYGKDRCRWYLQTGRTIIEAPPKVPSKLKLDKYTIFVHESGFRRQMWVNEGSQEVRWVAADEGYERTMGNERYQLKYGGKQIRWVLKDTYARRRSIDPVFDSRGSVDPVCDSRGYHMKLRHKGTDTFLQSSLYSSSTRTTMSEEVSYDCDMLSEEEPSDQTHLNKSESWKESLPDIDNHKFGAQLTSSADICQVVDEALCPLRKRIEMLESAYSRPGFGNLEPVLAREITELRRVLEPRAGFQDVGRENMERDISVIFSRLDNLERQQKQDVKSLSRDLNQVETELEKLKDNTFFEQKCMQAALRHRKQDLDKQALEMHGLQCLVSQHVQRFEDWTNKCGEVTNALEKHSTLLFDKARGAESGLDQLNIDVLSMKSEISKTEMSIQGLGELINSSNHRFQSLYESLCDSFNQADGTSTWTSMRIQDECITKHWEFEKELKGLQSEISTLVRNSILQRSQRTLEEELTEAAFAAEGGSDGETLLFHEWACRSLDPPRDPREVVRAERGILDFMVGIFRYWRIFTLVAIPLLLSLLWLEITDLDHE</sequence>
<accession>A0A8H7F1A7</accession>
<keyword evidence="1" id="KW-0175">Coiled coil</keyword>
<keyword evidence="3" id="KW-0472">Membrane</keyword>
<keyword evidence="3" id="KW-1133">Transmembrane helix</keyword>
<evidence type="ECO:0000313" key="4">
    <source>
        <dbReference type="EMBL" id="KAF7759865.1"/>
    </source>
</evidence>
<reference evidence="5 6" key="1">
    <citation type="journal article" name="Sci. Rep.">
        <title>Telomere-to-telomere assembled and centromere annotated genomes of the two main subspecies of the button mushroom Agaricus bisporus reveal especially polymorphic chromosome ends.</title>
        <authorList>
            <person name="Sonnenberg A.S.M."/>
            <person name="Sedaghat-Telgerd N."/>
            <person name="Lavrijssen B."/>
            <person name="Ohm R.A."/>
            <person name="Hendrickx P.M."/>
            <person name="Scholtmeijer K."/>
            <person name="Baars J.J.P."/>
            <person name="van Peer A."/>
        </authorList>
    </citation>
    <scope>NUCLEOTIDE SEQUENCE [LARGE SCALE GENOMIC DNA]</scope>
    <source>
        <strain evidence="5 6">H119_p4</strain>
    </source>
</reference>
<evidence type="ECO:0000313" key="5">
    <source>
        <dbReference type="EMBL" id="KAF7771846.1"/>
    </source>
</evidence>
<feature type="compositionally biased region" description="Low complexity" evidence="2">
    <location>
        <begin position="70"/>
        <end position="84"/>
    </location>
</feature>
<dbReference type="EMBL" id="JABXXO010000016">
    <property type="protein sequence ID" value="KAF7759865.1"/>
    <property type="molecule type" value="Genomic_DNA"/>
</dbReference>
<proteinExistence type="predicted"/>
<gene>
    <name evidence="4" type="ORF">Agabi119p4_11560</name>
    <name evidence="5" type="ORF">Agabi119p4_6157</name>
</gene>
<feature type="coiled-coil region" evidence="1">
    <location>
        <begin position="360"/>
        <end position="405"/>
    </location>
</feature>